<reference evidence="1" key="1">
    <citation type="submission" date="2021-01" db="EMBL/GenBank/DDBJ databases">
        <title>Diatom-associated Roseobacters Show Island Model of Population Structure.</title>
        <authorList>
            <person name="Qu L."/>
            <person name="Feng X."/>
            <person name="Chen Y."/>
            <person name="Li L."/>
            <person name="Wang X."/>
            <person name="Hu Z."/>
            <person name="Wang H."/>
            <person name="Luo H."/>
        </authorList>
    </citation>
    <scope>NUCLEOTIDE SEQUENCE</scope>
    <source>
        <strain evidence="1">SM26-45</strain>
    </source>
</reference>
<proteinExistence type="predicted"/>
<evidence type="ECO:0000313" key="2">
    <source>
        <dbReference type="Proteomes" id="UP000809337"/>
    </source>
</evidence>
<organism evidence="1 2">
    <name type="scientific">Pseudosulfitobacter pseudonitzschiae</name>
    <dbReference type="NCBI Taxonomy" id="1402135"/>
    <lineage>
        <taxon>Bacteria</taxon>
        <taxon>Pseudomonadati</taxon>
        <taxon>Pseudomonadota</taxon>
        <taxon>Alphaproteobacteria</taxon>
        <taxon>Rhodobacterales</taxon>
        <taxon>Roseobacteraceae</taxon>
        <taxon>Pseudosulfitobacter</taxon>
    </lineage>
</organism>
<dbReference type="EMBL" id="JAFBWN010000015">
    <property type="protein sequence ID" value="MBM2356404.1"/>
    <property type="molecule type" value="Genomic_DNA"/>
</dbReference>
<accession>A0A9Q2P3L2</accession>
<dbReference type="RefSeq" id="WP_231035300.1">
    <property type="nucleotide sequence ID" value="NZ_JAJNGX010000015.1"/>
</dbReference>
<gene>
    <name evidence="1" type="ORF">JQX14_17760</name>
</gene>
<evidence type="ECO:0000313" key="1">
    <source>
        <dbReference type="EMBL" id="MBM2356404.1"/>
    </source>
</evidence>
<protein>
    <submittedName>
        <fullName evidence="1">Uncharacterized protein</fullName>
    </submittedName>
</protein>
<dbReference type="AlphaFoldDB" id="A0A9Q2P3L2"/>
<sequence>MSSHITTRVGGNEYQTRIGKQVANGPFFPETQEGDELVVFGTPARIHKDRTPKVTIMVNAHAADLTPREARALAFSLLFHAKQVDPEGKA</sequence>
<dbReference type="Proteomes" id="UP000809337">
    <property type="component" value="Unassembled WGS sequence"/>
</dbReference>
<comment type="caution">
    <text evidence="1">The sequence shown here is derived from an EMBL/GenBank/DDBJ whole genome shotgun (WGS) entry which is preliminary data.</text>
</comment>
<name>A0A9Q2P3L2_9RHOB</name>